<dbReference type="PROSITE" id="PS51166">
    <property type="entry name" value="CBM20"/>
    <property type="match status" value="1"/>
</dbReference>
<dbReference type="InterPro" id="IPR013784">
    <property type="entry name" value="Carb-bd-like_fold"/>
</dbReference>
<evidence type="ECO:0000259" key="2">
    <source>
        <dbReference type="PROSITE" id="PS51166"/>
    </source>
</evidence>
<evidence type="ECO:0000313" key="4">
    <source>
        <dbReference type="Proteomes" id="UP000324585"/>
    </source>
</evidence>
<evidence type="ECO:0000256" key="1">
    <source>
        <dbReference type="SAM" id="MobiDB-lite"/>
    </source>
</evidence>
<dbReference type="SMART" id="SM01065">
    <property type="entry name" value="CBM_2"/>
    <property type="match status" value="1"/>
</dbReference>
<feature type="domain" description="CBM20" evidence="2">
    <location>
        <begin position="1"/>
        <end position="114"/>
    </location>
</feature>
<accession>A0A5J4Z6V7</accession>
<dbReference type="InterPro" id="IPR002044">
    <property type="entry name" value="CBM20"/>
</dbReference>
<proteinExistence type="predicted"/>
<gene>
    <name evidence="3" type="ORF">FVE85_7041</name>
</gene>
<organism evidence="3 4">
    <name type="scientific">Porphyridium purpureum</name>
    <name type="common">Red alga</name>
    <name type="synonym">Porphyridium cruentum</name>
    <dbReference type="NCBI Taxonomy" id="35688"/>
    <lineage>
        <taxon>Eukaryota</taxon>
        <taxon>Rhodophyta</taxon>
        <taxon>Bangiophyceae</taxon>
        <taxon>Porphyridiales</taxon>
        <taxon>Porphyridiaceae</taxon>
        <taxon>Porphyridium</taxon>
    </lineage>
</organism>
<dbReference type="Proteomes" id="UP000324585">
    <property type="component" value="Unassembled WGS sequence"/>
</dbReference>
<dbReference type="GO" id="GO:2001070">
    <property type="term" value="F:starch binding"/>
    <property type="evidence" value="ECO:0007669"/>
    <property type="project" value="InterPro"/>
</dbReference>
<keyword evidence="4" id="KW-1185">Reference proteome</keyword>
<dbReference type="EMBL" id="VRMN01000001">
    <property type="protein sequence ID" value="KAA8499456.1"/>
    <property type="molecule type" value="Genomic_DNA"/>
</dbReference>
<dbReference type="Gene3D" id="2.60.40.10">
    <property type="entry name" value="Immunoglobulins"/>
    <property type="match status" value="1"/>
</dbReference>
<dbReference type="OrthoDB" id="408870at2759"/>
<reference evidence="4" key="1">
    <citation type="journal article" date="2019" name="Nat. Commun.">
        <title>Expansion of phycobilisome linker gene families in mesophilic red algae.</title>
        <authorList>
            <person name="Lee J."/>
            <person name="Kim D."/>
            <person name="Bhattacharya D."/>
            <person name="Yoon H.S."/>
        </authorList>
    </citation>
    <scope>NUCLEOTIDE SEQUENCE [LARGE SCALE GENOMIC DNA]</scope>
    <source>
        <strain evidence="4">CCMP 1328</strain>
    </source>
</reference>
<protein>
    <recommendedName>
        <fullName evidence="2">CBM20 domain-containing protein</fullName>
    </recommendedName>
</protein>
<comment type="caution">
    <text evidence="3">The sequence shown here is derived from an EMBL/GenBank/DDBJ whole genome shotgun (WGS) entry which is preliminary data.</text>
</comment>
<sequence>MVEYKVRLMIEQTLASEDVVRVVGNLACLGAWNVLAAPVMRKGKAGSLLLEFVVPSDQLEHCDMEYKYVLSNASARKAHVKWENGNNRVISREEFRATFERAGAIEMHDAAFRSGASDWCPCDVNDEPFLQTEAAESEAPGKENAAPVAKESKLGDLQREAQPQIVRVFSLPFFNPMTEQERRELSRQRAQEQEQMGLHIFGGFGRLFSKPVVKTT</sequence>
<name>A0A5J4Z6V7_PORPP</name>
<dbReference type="AlphaFoldDB" id="A0A5J4Z6V7"/>
<dbReference type="SUPFAM" id="SSF49452">
    <property type="entry name" value="Starch-binding domain-like"/>
    <property type="match status" value="1"/>
</dbReference>
<evidence type="ECO:0000313" key="3">
    <source>
        <dbReference type="EMBL" id="KAA8499456.1"/>
    </source>
</evidence>
<dbReference type="InterPro" id="IPR013783">
    <property type="entry name" value="Ig-like_fold"/>
</dbReference>
<feature type="region of interest" description="Disordered" evidence="1">
    <location>
        <begin position="134"/>
        <end position="157"/>
    </location>
</feature>
<dbReference type="Pfam" id="PF00686">
    <property type="entry name" value="CBM_20"/>
    <property type="match status" value="1"/>
</dbReference>